<dbReference type="EMBL" id="MU970087">
    <property type="protein sequence ID" value="KAK9321911.1"/>
    <property type="molecule type" value="Genomic_DNA"/>
</dbReference>
<protein>
    <submittedName>
        <fullName evidence="1">ATP-NAD kinase-like domain-containing protein</fullName>
    </submittedName>
</protein>
<sequence length="424" mass="45878">MGDMKIENDDYLKFGDNVSVPLESVLAVTPSTLLSYSSDTLHVPSLVVTPTEGTLSGKDIQKYLLPGLPTHLDPCRSRITVINSSTAGAHRGQEVYDKLLQPLLEALNIAHEYILTSSPSTISEFAASLAVTESGLPHTVILVSGDTSIHELINSLTPISSTETITLALIPAGSGNALMTSLSLGSITSAVFGLVHGTPHPLNPFYVTFPEGSNEVIPPTIHDPNGKTVALETPDSSSGPRNIFSLVVTSWGIHAALVGDSDSPEYRKLGNDRFKKAAAENLARNVAWHGPVRYTSAVSGREEVVEGPHSYLLMTPLSSLEPGFKIAPTAEPLSGKLEMVQMPFLSGEEIMRVLMLAYQNGKHVYEKEVLYEEVEEVYVAVHEDEERMRRWCVDGRIIIVPNGATVAVHKGVENIRGWNIQVVV</sequence>
<comment type="caution">
    <text evidence="1">The sequence shown here is derived from an EMBL/GenBank/DDBJ whole genome shotgun (WGS) entry which is preliminary data.</text>
</comment>
<organism evidence="1 2">
    <name type="scientific">Lipomyces orientalis</name>
    <dbReference type="NCBI Taxonomy" id="1233043"/>
    <lineage>
        <taxon>Eukaryota</taxon>
        <taxon>Fungi</taxon>
        <taxon>Dikarya</taxon>
        <taxon>Ascomycota</taxon>
        <taxon>Saccharomycotina</taxon>
        <taxon>Lipomycetes</taxon>
        <taxon>Lipomycetales</taxon>
        <taxon>Lipomycetaceae</taxon>
        <taxon>Lipomyces</taxon>
    </lineage>
</organism>
<evidence type="ECO:0000313" key="2">
    <source>
        <dbReference type="Proteomes" id="UP001489719"/>
    </source>
</evidence>
<keyword evidence="2" id="KW-1185">Reference proteome</keyword>
<name>A0ACC3TM06_9ASCO</name>
<reference evidence="2" key="1">
    <citation type="journal article" date="2024" name="Front. Bioeng. Biotechnol.">
        <title>Genome-scale model development and genomic sequencing of the oleaginous clade Lipomyces.</title>
        <authorList>
            <person name="Czajka J.J."/>
            <person name="Han Y."/>
            <person name="Kim J."/>
            <person name="Mondo S.J."/>
            <person name="Hofstad B.A."/>
            <person name="Robles A."/>
            <person name="Haridas S."/>
            <person name="Riley R."/>
            <person name="LaButti K."/>
            <person name="Pangilinan J."/>
            <person name="Andreopoulos W."/>
            <person name="Lipzen A."/>
            <person name="Yan J."/>
            <person name="Wang M."/>
            <person name="Ng V."/>
            <person name="Grigoriev I.V."/>
            <person name="Spatafora J.W."/>
            <person name="Magnuson J.K."/>
            <person name="Baker S.E."/>
            <person name="Pomraning K.R."/>
        </authorList>
    </citation>
    <scope>NUCLEOTIDE SEQUENCE [LARGE SCALE GENOMIC DNA]</scope>
    <source>
        <strain evidence="2">CBS 10300</strain>
    </source>
</reference>
<evidence type="ECO:0000313" key="1">
    <source>
        <dbReference type="EMBL" id="KAK9321911.1"/>
    </source>
</evidence>
<dbReference type="Proteomes" id="UP001489719">
    <property type="component" value="Unassembled WGS sequence"/>
</dbReference>
<proteinExistence type="predicted"/>
<gene>
    <name evidence="1" type="ORF">V1517DRAFT_325024</name>
</gene>
<accession>A0ACC3TM06</accession>